<reference evidence="1" key="1">
    <citation type="submission" date="2022-12" db="EMBL/GenBank/DDBJ databases">
        <title>Paracoccus onchidii sp. nov., isolated from a marine invertebrate from the South China Sea.</title>
        <authorList>
            <person name="Xu S."/>
            <person name="Liu Z."/>
            <person name="Xu Y."/>
        </authorList>
    </citation>
    <scope>NUCLEOTIDE SEQUENCE</scope>
    <source>
        <strain evidence="1">Z330</strain>
    </source>
</reference>
<evidence type="ECO:0000313" key="1">
    <source>
        <dbReference type="EMBL" id="MDB6179078.1"/>
    </source>
</evidence>
<keyword evidence="2" id="KW-1185">Reference proteome</keyword>
<comment type="caution">
    <text evidence="1">The sequence shown here is derived from an EMBL/GenBank/DDBJ whole genome shotgun (WGS) entry which is preliminary data.</text>
</comment>
<name>A0ABT4ZJD3_9RHOB</name>
<protein>
    <submittedName>
        <fullName evidence="1">Uncharacterized protein</fullName>
    </submittedName>
</protein>
<organism evidence="1 2">
    <name type="scientific">Paracoccus onchidii</name>
    <dbReference type="NCBI Taxonomy" id="3017813"/>
    <lineage>
        <taxon>Bacteria</taxon>
        <taxon>Pseudomonadati</taxon>
        <taxon>Pseudomonadota</taxon>
        <taxon>Alphaproteobacteria</taxon>
        <taxon>Rhodobacterales</taxon>
        <taxon>Paracoccaceae</taxon>
        <taxon>Paracoccus</taxon>
    </lineage>
</organism>
<gene>
    <name evidence="1" type="ORF">PAF17_16420</name>
</gene>
<dbReference type="EMBL" id="JAQBIE010000025">
    <property type="protein sequence ID" value="MDB6179078.1"/>
    <property type="molecule type" value="Genomic_DNA"/>
</dbReference>
<dbReference type="RefSeq" id="WP_271890181.1">
    <property type="nucleotide sequence ID" value="NZ_JAQBIE010000025.1"/>
</dbReference>
<evidence type="ECO:0000313" key="2">
    <source>
        <dbReference type="Proteomes" id="UP001165641"/>
    </source>
</evidence>
<accession>A0ABT4ZJD3</accession>
<sequence>MPIKLTKSVQGAWLLHHDQKLLNAKTTEFESIVAAGRSSRLLSVISRELENTVSKERVDELARGIGVRRIEANGFLAELQNHGLIDVSSAGVAVLGVSQASLLDHASDIFETQSPSGADRAVLALSEIASGSPVRRSDCEEELSDEYRLSRAEIDDVFSQSEHIGFIDYEANGHDRLYFNGSLFKRDSAAKSKLILENLSDEEKQKLLQVESMLNGRGCLLAEEIRQLLGEKLWSKLHQIGFFEVSAVVNEKGVTEFATKPEALVKYIPGGLADMLDDAKALASSLTYGIIKSPDYRGRIKDPSVLINVLIGRGYVEGRAAAIKQDYQVLERRGVVQVTTTDRGNRLTLLKSEIGEMAKDLILRGDASATAAEFVASGMASNFIGPESSRVTERKKDVPEAKSAALRSLNILRKSK</sequence>
<dbReference type="Proteomes" id="UP001165641">
    <property type="component" value="Unassembled WGS sequence"/>
</dbReference>
<proteinExistence type="predicted"/>